<dbReference type="Proteomes" id="UP000680670">
    <property type="component" value="Unassembled WGS sequence"/>
</dbReference>
<protein>
    <submittedName>
        <fullName evidence="1">Uncharacterized protein</fullName>
    </submittedName>
</protein>
<dbReference type="EMBL" id="BORJ01000017">
    <property type="protein sequence ID" value="GIN98772.1"/>
    <property type="molecule type" value="Genomic_DNA"/>
</dbReference>
<keyword evidence="2" id="KW-1185">Reference proteome</keyword>
<proteinExistence type="predicted"/>
<comment type="caution">
    <text evidence="1">The sequence shown here is derived from an EMBL/GenBank/DDBJ whole genome shotgun (WGS) entry which is preliminary data.</text>
</comment>
<accession>A0ABQ4L433</accession>
<evidence type="ECO:0000313" key="2">
    <source>
        <dbReference type="Proteomes" id="UP000680670"/>
    </source>
</evidence>
<reference evidence="1 2" key="1">
    <citation type="submission" date="2021-03" db="EMBL/GenBank/DDBJ databases">
        <title>Antimicrobial resistance genes in bacteria isolated from Japanese honey, and their potential for conferring macrolide and lincosamide resistance in the American foulbrood pathogen Paenibacillus larvae.</title>
        <authorList>
            <person name="Okamoto M."/>
            <person name="Kumagai M."/>
            <person name="Kanamori H."/>
            <person name="Takamatsu D."/>
        </authorList>
    </citation>
    <scope>NUCLEOTIDE SEQUENCE [LARGE SCALE GENOMIC DNA]</scope>
    <source>
        <strain evidence="1 2">J6TS1</strain>
    </source>
</reference>
<sequence>MKSITLVFCEYLGIPPLQTNDVREWWIHALGQLDDATIDSLYESFVDAPCWQVKMIKDDLLARKMELEMSEIPISNSEETGEGEHILC</sequence>
<evidence type="ECO:0000313" key="1">
    <source>
        <dbReference type="EMBL" id="GIN98772.1"/>
    </source>
</evidence>
<organism evidence="1 2">
    <name type="scientific">Siminovitchia terrae</name>
    <name type="common">Bacillus terrae</name>
    <dbReference type="NCBI Taxonomy" id="1914933"/>
    <lineage>
        <taxon>Bacteria</taxon>
        <taxon>Bacillati</taxon>
        <taxon>Bacillota</taxon>
        <taxon>Bacilli</taxon>
        <taxon>Bacillales</taxon>
        <taxon>Bacillaceae</taxon>
        <taxon>Siminovitchia</taxon>
    </lineage>
</organism>
<name>A0ABQ4L433_SIMTE</name>
<gene>
    <name evidence="1" type="ORF">J6TS1_46420</name>
</gene>
<dbReference type="RefSeq" id="WP_213021497.1">
    <property type="nucleotide sequence ID" value="NZ_BORJ01000017.1"/>
</dbReference>